<dbReference type="GeneID" id="66104427"/>
<dbReference type="AlphaFoldDB" id="A0A9P7VW42"/>
<protein>
    <submittedName>
        <fullName evidence="3">Uncharacterized protein</fullName>
    </submittedName>
</protein>
<feature type="compositionally biased region" description="Basic residues" evidence="1">
    <location>
        <begin position="92"/>
        <end position="102"/>
    </location>
</feature>
<dbReference type="Proteomes" id="UP000812287">
    <property type="component" value="Unassembled WGS sequence"/>
</dbReference>
<organism evidence="3 4">
    <name type="scientific">Guyanagaster necrorhizus</name>
    <dbReference type="NCBI Taxonomy" id="856835"/>
    <lineage>
        <taxon>Eukaryota</taxon>
        <taxon>Fungi</taxon>
        <taxon>Dikarya</taxon>
        <taxon>Basidiomycota</taxon>
        <taxon>Agaricomycotina</taxon>
        <taxon>Agaricomycetes</taxon>
        <taxon>Agaricomycetidae</taxon>
        <taxon>Agaricales</taxon>
        <taxon>Marasmiineae</taxon>
        <taxon>Physalacriaceae</taxon>
        <taxon>Guyanagaster</taxon>
    </lineage>
</organism>
<keyword evidence="2" id="KW-0812">Transmembrane</keyword>
<sequence>MRKTDPMLNPSVATIPTMTQMTIPIVWLRAVDSRSFALLVGRGESADVVMGVGVAIIELVVVVTGGTLRVFDVVDSGTNEESGSSWLDFERQKHRMRRGPEQ</sequence>
<comment type="caution">
    <text evidence="3">The sequence shown here is derived from an EMBL/GenBank/DDBJ whole genome shotgun (WGS) entry which is preliminary data.</text>
</comment>
<name>A0A9P7VW42_9AGAR</name>
<dbReference type="RefSeq" id="XP_043041477.1">
    <property type="nucleotide sequence ID" value="XM_043182131.1"/>
</dbReference>
<proteinExistence type="predicted"/>
<reference evidence="3" key="1">
    <citation type="submission" date="2020-11" db="EMBL/GenBank/DDBJ databases">
        <title>Adaptations for nitrogen fixation in a non-lichenized fungal sporocarp promotes dispersal by wood-feeding termites.</title>
        <authorList>
            <consortium name="DOE Joint Genome Institute"/>
            <person name="Koch R.A."/>
            <person name="Yoon G."/>
            <person name="Arayal U."/>
            <person name="Lail K."/>
            <person name="Amirebrahimi M."/>
            <person name="Labutti K."/>
            <person name="Lipzen A."/>
            <person name="Riley R."/>
            <person name="Barry K."/>
            <person name="Henrissat B."/>
            <person name="Grigoriev I.V."/>
            <person name="Herr J.R."/>
            <person name="Aime M.C."/>
        </authorList>
    </citation>
    <scope>NUCLEOTIDE SEQUENCE</scope>
    <source>
        <strain evidence="3">MCA 3950</strain>
    </source>
</reference>
<evidence type="ECO:0000313" key="3">
    <source>
        <dbReference type="EMBL" id="KAG7447977.1"/>
    </source>
</evidence>
<evidence type="ECO:0000313" key="4">
    <source>
        <dbReference type="Proteomes" id="UP000812287"/>
    </source>
</evidence>
<keyword evidence="4" id="KW-1185">Reference proteome</keyword>
<gene>
    <name evidence="3" type="ORF">BT62DRAFT_746594</name>
</gene>
<feature type="transmembrane region" description="Helical" evidence="2">
    <location>
        <begin position="48"/>
        <end position="71"/>
    </location>
</feature>
<keyword evidence="2" id="KW-0472">Membrane</keyword>
<evidence type="ECO:0000256" key="2">
    <source>
        <dbReference type="SAM" id="Phobius"/>
    </source>
</evidence>
<accession>A0A9P7VW42</accession>
<feature type="region of interest" description="Disordered" evidence="1">
    <location>
        <begin position="77"/>
        <end position="102"/>
    </location>
</feature>
<dbReference type="EMBL" id="MU250530">
    <property type="protein sequence ID" value="KAG7447977.1"/>
    <property type="molecule type" value="Genomic_DNA"/>
</dbReference>
<evidence type="ECO:0000256" key="1">
    <source>
        <dbReference type="SAM" id="MobiDB-lite"/>
    </source>
</evidence>
<feature type="transmembrane region" description="Helical" evidence="2">
    <location>
        <begin position="7"/>
        <end position="28"/>
    </location>
</feature>
<keyword evidence="2" id="KW-1133">Transmembrane helix</keyword>